<sequence length="97" mass="11685">MDNLNDYGFQNTIPFIPEQNSICYVNNGFQLSSKPTSSIALSVEKHTEIYSIDSEEDVTPRRKRFMMYPKRFEFVKNIRSKWQKLKRQTRVKYERLQ</sequence>
<accession>A0AAV4N5N6</accession>
<evidence type="ECO:0000313" key="1">
    <source>
        <dbReference type="EMBL" id="GIX79145.1"/>
    </source>
</evidence>
<dbReference type="EMBL" id="BPLQ01001156">
    <property type="protein sequence ID" value="GIX79145.1"/>
    <property type="molecule type" value="Genomic_DNA"/>
</dbReference>
<gene>
    <name evidence="1" type="ORF">CDAR_254691</name>
</gene>
<keyword evidence="2" id="KW-1185">Reference proteome</keyword>
<protein>
    <submittedName>
        <fullName evidence="1">Uncharacterized protein</fullName>
    </submittedName>
</protein>
<evidence type="ECO:0000313" key="2">
    <source>
        <dbReference type="Proteomes" id="UP001054837"/>
    </source>
</evidence>
<reference evidence="1 2" key="1">
    <citation type="submission" date="2021-06" db="EMBL/GenBank/DDBJ databases">
        <title>Caerostris darwini draft genome.</title>
        <authorList>
            <person name="Kono N."/>
            <person name="Arakawa K."/>
        </authorList>
    </citation>
    <scope>NUCLEOTIDE SEQUENCE [LARGE SCALE GENOMIC DNA]</scope>
</reference>
<dbReference type="Proteomes" id="UP001054837">
    <property type="component" value="Unassembled WGS sequence"/>
</dbReference>
<name>A0AAV4N5N6_9ARAC</name>
<proteinExistence type="predicted"/>
<organism evidence="1 2">
    <name type="scientific">Caerostris darwini</name>
    <dbReference type="NCBI Taxonomy" id="1538125"/>
    <lineage>
        <taxon>Eukaryota</taxon>
        <taxon>Metazoa</taxon>
        <taxon>Ecdysozoa</taxon>
        <taxon>Arthropoda</taxon>
        <taxon>Chelicerata</taxon>
        <taxon>Arachnida</taxon>
        <taxon>Araneae</taxon>
        <taxon>Araneomorphae</taxon>
        <taxon>Entelegynae</taxon>
        <taxon>Araneoidea</taxon>
        <taxon>Araneidae</taxon>
        <taxon>Caerostris</taxon>
    </lineage>
</organism>
<dbReference type="AlphaFoldDB" id="A0AAV4N5N6"/>
<comment type="caution">
    <text evidence="1">The sequence shown here is derived from an EMBL/GenBank/DDBJ whole genome shotgun (WGS) entry which is preliminary data.</text>
</comment>